<dbReference type="OrthoDB" id="1751508at2"/>
<feature type="compositionally biased region" description="Basic and acidic residues" evidence="1">
    <location>
        <begin position="59"/>
        <end position="91"/>
    </location>
</feature>
<name>A0A1M6J9E5_9FIRM</name>
<evidence type="ECO:0000259" key="2">
    <source>
        <dbReference type="Pfam" id="PF02120"/>
    </source>
</evidence>
<gene>
    <name evidence="3" type="ORF">SAMN02744037_00031</name>
</gene>
<evidence type="ECO:0000313" key="3">
    <source>
        <dbReference type="EMBL" id="SHJ43270.1"/>
    </source>
</evidence>
<reference evidence="4" key="1">
    <citation type="submission" date="2016-11" db="EMBL/GenBank/DDBJ databases">
        <authorList>
            <person name="Varghese N."/>
            <person name="Submissions S."/>
        </authorList>
    </citation>
    <scope>NUCLEOTIDE SEQUENCE [LARGE SCALE GENOMIC DNA]</scope>
    <source>
        <strain evidence="4">DSM 15518</strain>
    </source>
</reference>
<dbReference type="CDD" id="cd17470">
    <property type="entry name" value="T3SS_Flik_C"/>
    <property type="match status" value="1"/>
</dbReference>
<dbReference type="InterPro" id="IPR021136">
    <property type="entry name" value="Flagellar_hook_control-like_C"/>
</dbReference>
<evidence type="ECO:0000256" key="1">
    <source>
        <dbReference type="SAM" id="MobiDB-lite"/>
    </source>
</evidence>
<dbReference type="RefSeq" id="WP_072886389.1">
    <property type="nucleotide sequence ID" value="NZ_FRAE01000004.1"/>
</dbReference>
<feature type="domain" description="Flagellar hook-length control protein-like C-terminal" evidence="2">
    <location>
        <begin position="342"/>
        <end position="415"/>
    </location>
</feature>
<dbReference type="Proteomes" id="UP000242497">
    <property type="component" value="Unassembled WGS sequence"/>
</dbReference>
<keyword evidence="4" id="KW-1185">Reference proteome</keyword>
<accession>A0A1M6J9E5</accession>
<evidence type="ECO:0000313" key="4">
    <source>
        <dbReference type="Proteomes" id="UP000242497"/>
    </source>
</evidence>
<proteinExistence type="predicted"/>
<feature type="region of interest" description="Disordered" evidence="1">
    <location>
        <begin position="41"/>
        <end position="91"/>
    </location>
</feature>
<organism evidence="3 4">
    <name type="scientific">Tepidibacter formicigenes DSM 15518</name>
    <dbReference type="NCBI Taxonomy" id="1123349"/>
    <lineage>
        <taxon>Bacteria</taxon>
        <taxon>Bacillati</taxon>
        <taxon>Bacillota</taxon>
        <taxon>Clostridia</taxon>
        <taxon>Peptostreptococcales</taxon>
        <taxon>Peptostreptococcaceae</taxon>
        <taxon>Tepidibacter</taxon>
    </lineage>
</organism>
<sequence length="462" mass="53483">MNNLLPINFNLQSSFSVKREKFLKTQNADSFKKAIDKFSKNDSNDKIRNKNKKNKNISNKKEYEKDRNIENQENIKNKDYNQGENETKVEEHDVVDEVKVSKRMKKEEQTLDVELKEDYNKDELIKKLESIIVFLQDIDLEGINNQNEVNKVKEILTKIYNDISNNNLNNEEIEKLFVKLEEADFIPEDIKNKILNDIKRINDGKIAGNISLNKNDINNDNNLDTHKKNIIEIKEDRINQENIEIEFSKVQKVNKNSSLEENLNLDFTQYEDEDLQKLEKEFFGMNEMNENGSSINLQNFNVLKSSQGIKNISSSLNLKQVSNINPNDILEQITKKSKLIIDKDNSSMEIKLEPEHLGKLTLKVVLERGILSAKFIAENDDVKSVIENNMEELKNNLLEQGLNIQSLSVSVDSQGDLSRHKNILEAMAYNKKNSKNININDVIEEEKENPYLSIDDNFNGLA</sequence>
<dbReference type="AlphaFoldDB" id="A0A1M6J9E5"/>
<dbReference type="EMBL" id="FRAE01000004">
    <property type="protein sequence ID" value="SHJ43270.1"/>
    <property type="molecule type" value="Genomic_DNA"/>
</dbReference>
<dbReference type="InterPro" id="IPR038610">
    <property type="entry name" value="FliK-like_C_sf"/>
</dbReference>
<dbReference type="Pfam" id="PF02120">
    <property type="entry name" value="Flg_hook"/>
    <property type="match status" value="1"/>
</dbReference>
<dbReference type="STRING" id="1123349.SAMN02744037_00031"/>
<dbReference type="Gene3D" id="3.30.750.140">
    <property type="match status" value="1"/>
</dbReference>
<protein>
    <submittedName>
        <fullName evidence="3">Hook-length control protein FliK</fullName>
    </submittedName>
</protein>